<feature type="transmembrane region" description="Helical" evidence="1">
    <location>
        <begin position="137"/>
        <end position="154"/>
    </location>
</feature>
<dbReference type="InterPro" id="IPR051533">
    <property type="entry name" value="WaaL-like"/>
</dbReference>
<keyword evidence="1" id="KW-0812">Transmembrane</keyword>
<name>A0ABT2ERJ5_9BACT</name>
<feature type="transmembrane region" description="Helical" evidence="1">
    <location>
        <begin position="188"/>
        <end position="207"/>
    </location>
</feature>
<protein>
    <recommendedName>
        <fullName evidence="4">O-antigen ligase domain-containing protein</fullName>
    </recommendedName>
</protein>
<keyword evidence="1" id="KW-0472">Membrane</keyword>
<dbReference type="PANTHER" id="PTHR37422:SF13">
    <property type="entry name" value="LIPOPOLYSACCHARIDE BIOSYNTHESIS PROTEIN PA4999-RELATED"/>
    <property type="match status" value="1"/>
</dbReference>
<feature type="transmembrane region" description="Helical" evidence="1">
    <location>
        <begin position="393"/>
        <end position="410"/>
    </location>
</feature>
<proteinExistence type="predicted"/>
<feature type="transmembrane region" description="Helical" evidence="1">
    <location>
        <begin position="326"/>
        <end position="345"/>
    </location>
</feature>
<accession>A0ABT2ERJ5</accession>
<keyword evidence="1" id="KW-1133">Transmembrane helix</keyword>
<sequence>MLPNWLIYGVAVICGLLTWRDVKWGLTGIAIAIGISPEYRTEFAKDLRLEDFVMVAVFLAWLIQKARDREPIIPFTPLNGLWVFWLFTGAISVLLGLALGTLPSWKIGFFHWFKRLELALLFWMVVDRVRSLADVKWLAFSGMIGALLSSYIGWQQRWLRWSDTNGEPSGSYNAYKVSGPEGEKSNVYAQYLVFNALVGLALAWSLHPLPGSWFPAALAGLTIVPILFSFSRSAIAALLAGVFSLTGVFHRRWLPLVLVAMVIVPSMLPSLLKERLEGLSWEQFKVERLGGYIASIRETLPVNPLTGRGLGFAGFNRYENQYANTLAREGILGLIAFLALLWGVLKMQNETLQMVSDPYLRGIIQGCFAGTIAYCIAGLSGVPLLAIRPSETFWFWTGLCAGIWRLAVFGEESEPRGEWINEEFLSPQEMYPKHAR</sequence>
<feature type="transmembrane region" description="Helical" evidence="1">
    <location>
        <begin position="253"/>
        <end position="272"/>
    </location>
</feature>
<evidence type="ECO:0000313" key="3">
    <source>
        <dbReference type="Proteomes" id="UP001204798"/>
    </source>
</evidence>
<feature type="transmembrane region" description="Helical" evidence="1">
    <location>
        <begin position="83"/>
        <end position="102"/>
    </location>
</feature>
<dbReference type="EMBL" id="JANUCP010000005">
    <property type="protein sequence ID" value="MCS3920274.1"/>
    <property type="molecule type" value="Genomic_DNA"/>
</dbReference>
<gene>
    <name evidence="2" type="ORF">M2350_002703</name>
</gene>
<evidence type="ECO:0000256" key="1">
    <source>
        <dbReference type="SAM" id="Phobius"/>
    </source>
</evidence>
<keyword evidence="3" id="KW-1185">Reference proteome</keyword>
<organism evidence="2 3">
    <name type="scientific">Candidatus Fervidibacter sacchari</name>
    <dbReference type="NCBI Taxonomy" id="1448929"/>
    <lineage>
        <taxon>Bacteria</taxon>
        <taxon>Candidatus Fervidibacterota</taxon>
        <taxon>Candidatus Fervidibacter</taxon>
    </lineage>
</organism>
<comment type="caution">
    <text evidence="2">The sequence shown here is derived from an EMBL/GenBank/DDBJ whole genome shotgun (WGS) entry which is preliminary data.</text>
</comment>
<dbReference type="PANTHER" id="PTHR37422">
    <property type="entry name" value="TEICHURONIC ACID BIOSYNTHESIS PROTEIN TUAE"/>
    <property type="match status" value="1"/>
</dbReference>
<feature type="transmembrane region" description="Helical" evidence="1">
    <location>
        <begin position="213"/>
        <end position="241"/>
    </location>
</feature>
<evidence type="ECO:0008006" key="4">
    <source>
        <dbReference type="Google" id="ProtNLM"/>
    </source>
</evidence>
<dbReference type="Proteomes" id="UP001204798">
    <property type="component" value="Unassembled WGS sequence"/>
</dbReference>
<dbReference type="RefSeq" id="WP_259098852.1">
    <property type="nucleotide sequence ID" value="NZ_CP130454.1"/>
</dbReference>
<evidence type="ECO:0000313" key="2">
    <source>
        <dbReference type="EMBL" id="MCS3920274.1"/>
    </source>
</evidence>
<feature type="transmembrane region" description="Helical" evidence="1">
    <location>
        <begin position="366"/>
        <end position="387"/>
    </location>
</feature>
<reference evidence="2 3" key="1">
    <citation type="submission" date="2022-08" db="EMBL/GenBank/DDBJ databases">
        <title>Bacterial and archaeal communities from various locations to study Microbial Dark Matter (Phase II).</title>
        <authorList>
            <person name="Stepanauskas R."/>
        </authorList>
    </citation>
    <scope>NUCLEOTIDE SEQUENCE [LARGE SCALE GENOMIC DNA]</scope>
    <source>
        <strain evidence="2 3">PD1</strain>
    </source>
</reference>